<feature type="compositionally biased region" description="Low complexity" evidence="1">
    <location>
        <begin position="75"/>
        <end position="94"/>
    </location>
</feature>
<dbReference type="SMART" id="SM01324">
    <property type="entry name" value="YARHG"/>
    <property type="match status" value="1"/>
</dbReference>
<sequence length="392" mass="43781">MKMCLVLIISMVLFTACGSNDSPEDNSDTASQQSQEKTIQETASETDVNTNDTDAGNVGATTDNAEKADDDKTATTDSTESASSDASGSDESGNFSETYLFPESDQVRLTADALKGYDQVLLQAGVNEIYARHGYAFKSEEWQQYFGKKAWYTPSNTFDENNFSDIEKANIAFLQSAEPEWSTDTIGIDFDHDGVIDHLNVNGDSLYTRIDFGYGYEADAWALSYIGALVTDLDITDDEMEILVYDAGPSADYTIDICVQVEADLYRSIKSFSAQYYDHAIDGKGNASFELFDDMVYGVGDFRYDAGELIQTAMHYPVFTLKHDTDHFKQGDRVQLRVKTPEALNEAHYRLMISNPDDDSIVDTVDTSDDYMDYMETLMAYFDEIGMMYYGD</sequence>
<accession>A0ABS5PP12</accession>
<dbReference type="Pfam" id="PF13308">
    <property type="entry name" value="YARHG"/>
    <property type="match status" value="1"/>
</dbReference>
<dbReference type="InterPro" id="IPR025582">
    <property type="entry name" value="YARHG_dom"/>
</dbReference>
<dbReference type="Gene3D" id="1.20.58.1690">
    <property type="match status" value="1"/>
</dbReference>
<dbReference type="PROSITE" id="PS51257">
    <property type="entry name" value="PROKAR_LIPOPROTEIN"/>
    <property type="match status" value="1"/>
</dbReference>
<gene>
    <name evidence="4" type="ORF">KHM83_05320</name>
</gene>
<comment type="caution">
    <text evidence="4">The sequence shown here is derived from an EMBL/GenBank/DDBJ whole genome shotgun (WGS) entry which is preliminary data.</text>
</comment>
<evidence type="ECO:0000256" key="1">
    <source>
        <dbReference type="SAM" id="MobiDB-lite"/>
    </source>
</evidence>
<dbReference type="Proteomes" id="UP000746471">
    <property type="component" value="Unassembled WGS sequence"/>
</dbReference>
<keyword evidence="5" id="KW-1185">Reference proteome</keyword>
<dbReference type="InterPro" id="IPR038434">
    <property type="entry name" value="YARHG_sf"/>
</dbReference>
<reference evidence="4 5" key="1">
    <citation type="submission" date="2021-05" db="EMBL/GenBank/DDBJ databases">
        <title>Fusibacter ferrireducens sp. nov., an anaerobic, sulfur- and Fe-reducing bacterium isolated from the mangrove sediment.</title>
        <authorList>
            <person name="Qiu D."/>
        </authorList>
    </citation>
    <scope>NUCLEOTIDE SEQUENCE [LARGE SCALE GENOMIC DNA]</scope>
    <source>
        <strain evidence="4 5">DSM 12116</strain>
    </source>
</reference>
<feature type="compositionally biased region" description="Basic and acidic residues" evidence="1">
    <location>
        <begin position="64"/>
        <end position="74"/>
    </location>
</feature>
<evidence type="ECO:0000259" key="3">
    <source>
        <dbReference type="SMART" id="SM01324"/>
    </source>
</evidence>
<feature type="chain" id="PRO_5047487720" evidence="2">
    <location>
        <begin position="22"/>
        <end position="392"/>
    </location>
</feature>
<dbReference type="RefSeq" id="WP_213235871.1">
    <property type="nucleotide sequence ID" value="NZ_JAHBCL010000007.1"/>
</dbReference>
<keyword evidence="2" id="KW-0732">Signal</keyword>
<evidence type="ECO:0000313" key="4">
    <source>
        <dbReference type="EMBL" id="MBS7526086.1"/>
    </source>
</evidence>
<dbReference type="EMBL" id="JAHBCL010000007">
    <property type="protein sequence ID" value="MBS7526086.1"/>
    <property type="molecule type" value="Genomic_DNA"/>
</dbReference>
<feature type="domain" description="YARHG" evidence="3">
    <location>
        <begin position="97"/>
        <end position="179"/>
    </location>
</feature>
<protein>
    <submittedName>
        <fullName evidence="4">YARHG domain-containing protein</fullName>
    </submittedName>
</protein>
<evidence type="ECO:0000313" key="5">
    <source>
        <dbReference type="Proteomes" id="UP000746471"/>
    </source>
</evidence>
<proteinExistence type="predicted"/>
<name>A0ABS5PP12_9FIRM</name>
<feature type="signal peptide" evidence="2">
    <location>
        <begin position="1"/>
        <end position="21"/>
    </location>
</feature>
<feature type="compositionally biased region" description="Polar residues" evidence="1">
    <location>
        <begin position="28"/>
        <end position="54"/>
    </location>
</feature>
<feature type="region of interest" description="Disordered" evidence="1">
    <location>
        <begin position="20"/>
        <end position="97"/>
    </location>
</feature>
<evidence type="ECO:0000256" key="2">
    <source>
        <dbReference type="SAM" id="SignalP"/>
    </source>
</evidence>
<organism evidence="4 5">
    <name type="scientific">Fusibacter paucivorans</name>
    <dbReference type="NCBI Taxonomy" id="76009"/>
    <lineage>
        <taxon>Bacteria</taxon>
        <taxon>Bacillati</taxon>
        <taxon>Bacillota</taxon>
        <taxon>Clostridia</taxon>
        <taxon>Eubacteriales</taxon>
        <taxon>Eubacteriales Family XII. Incertae Sedis</taxon>
        <taxon>Fusibacter</taxon>
    </lineage>
</organism>